<dbReference type="InterPro" id="IPR003356">
    <property type="entry name" value="DNA_methylase_A-5"/>
</dbReference>
<keyword evidence="3 7" id="KW-0808">Transferase</keyword>
<dbReference type="EC" id="2.1.1.72" evidence="7"/>
<evidence type="ECO:0000259" key="5">
    <source>
        <dbReference type="Pfam" id="PF02384"/>
    </source>
</evidence>
<dbReference type="PRINTS" id="PR00507">
    <property type="entry name" value="N12N6MTFRASE"/>
</dbReference>
<name>A0A517SCP0_9PLAN</name>
<proteinExistence type="inferred from homology"/>
<evidence type="ECO:0000256" key="4">
    <source>
        <dbReference type="ARBA" id="ARBA00022691"/>
    </source>
</evidence>
<dbReference type="Pfam" id="PF22837">
    <property type="entry name" value="M_Eco57I_C"/>
    <property type="match status" value="1"/>
</dbReference>
<dbReference type="InterPro" id="IPR054520">
    <property type="entry name" value="M_Eco57I_C"/>
</dbReference>
<sequence length="575" mass="63873">MKVRPSAQLLIFSGNDEEEASPHAKALGAYYTDVQIADFLTWWAIRSPEDHVMDPSFGGGVFLRAACRQIRKLGGEPKTQVFGVEIDEEVFYRISGKLAEEYGLQPTQLQNEDFFRVEPQSPWRMSVIIGNPPFIRYQRFTGRSRERALARAFAEGITLPKLASSWAPFLLHSAAMLTEGGRLAMVLPVEITHAKYAQPILRHLQRSFRATTFITFKSKLFPDLSEDTLLLLAEGKGHGPGEFRHRDLQHAGALAEIAKGRSAKQVQSETIKEADEIVAGRQRLIEQLLPSDMRRLYRQLAAGNDSSRLGEIANVGIGYVTGANDFFHLSPDEAKRLGIPARFLKRVVRRGRSISGLKFTEQDWKTASANGEAAYLLYLRQGDPLPDNVQKYLEAGKRAGVAEAYKCRSRSPWYAVPHVHRPDGFLSYMSGETPHLVSNEAKAFAPNSLHIVRMRSGQPHSAAGLAALWQTSMTRLSVEIEGHALGGGMLKLEPGEAAKVLLAKPETAADELEELAAELDLVSRKSGTDAARKRADELILCRSLGLSRSDCRLLNSAAELLRDRRMRRSKSHELA</sequence>
<dbReference type="Gene3D" id="3.40.50.150">
    <property type="entry name" value="Vaccinia Virus protein VP39"/>
    <property type="match status" value="1"/>
</dbReference>
<evidence type="ECO:0000256" key="3">
    <source>
        <dbReference type="ARBA" id="ARBA00022679"/>
    </source>
</evidence>
<dbReference type="EMBL" id="CP036271">
    <property type="protein sequence ID" value="QDT53884.1"/>
    <property type="molecule type" value="Genomic_DNA"/>
</dbReference>
<feature type="domain" description="DNA methylase adenine-specific" evidence="5">
    <location>
        <begin position="20"/>
        <end position="230"/>
    </location>
</feature>
<dbReference type="SUPFAM" id="SSF53335">
    <property type="entry name" value="S-adenosyl-L-methionine-dependent methyltransferases"/>
    <property type="match status" value="1"/>
</dbReference>
<dbReference type="PANTHER" id="PTHR33841:SF5">
    <property type="entry name" value="DNA METHYLASE (MODIFICATION METHYLASE) (METHYLTRANSFERASE)-RELATED"/>
    <property type="match status" value="1"/>
</dbReference>
<dbReference type="InterPro" id="IPR029063">
    <property type="entry name" value="SAM-dependent_MTases_sf"/>
</dbReference>
<dbReference type="InParanoid" id="A0A517SCP0"/>
<accession>A0A517SCP0</accession>
<reference evidence="7 8" key="1">
    <citation type="submission" date="2019-02" db="EMBL/GenBank/DDBJ databases">
        <title>Deep-cultivation of Planctomycetes and their phenomic and genomic characterization uncovers novel biology.</title>
        <authorList>
            <person name="Wiegand S."/>
            <person name="Jogler M."/>
            <person name="Boedeker C."/>
            <person name="Pinto D."/>
            <person name="Vollmers J."/>
            <person name="Rivas-Marin E."/>
            <person name="Kohn T."/>
            <person name="Peeters S.H."/>
            <person name="Heuer A."/>
            <person name="Rast P."/>
            <person name="Oberbeckmann S."/>
            <person name="Bunk B."/>
            <person name="Jeske O."/>
            <person name="Meyerdierks A."/>
            <person name="Storesund J.E."/>
            <person name="Kallscheuer N."/>
            <person name="Luecker S."/>
            <person name="Lage O.M."/>
            <person name="Pohl T."/>
            <person name="Merkel B.J."/>
            <person name="Hornburger P."/>
            <person name="Mueller R.-W."/>
            <person name="Bruemmer F."/>
            <person name="Labrenz M."/>
            <person name="Spormann A.M."/>
            <person name="Op den Camp H."/>
            <person name="Overmann J."/>
            <person name="Amann R."/>
            <person name="Jetten M.S.M."/>
            <person name="Mascher T."/>
            <person name="Medema M.H."/>
            <person name="Devos D.P."/>
            <person name="Kaster A.-K."/>
            <person name="Ovreas L."/>
            <person name="Rohde M."/>
            <person name="Galperin M.Y."/>
            <person name="Jogler C."/>
        </authorList>
    </citation>
    <scope>NUCLEOTIDE SEQUENCE [LARGE SCALE GENOMIC DNA]</scope>
    <source>
        <strain evidence="7 8">Pan44</strain>
    </source>
</reference>
<organism evidence="7 8">
    <name type="scientific">Caulifigura coniformis</name>
    <dbReference type="NCBI Taxonomy" id="2527983"/>
    <lineage>
        <taxon>Bacteria</taxon>
        <taxon>Pseudomonadati</taxon>
        <taxon>Planctomycetota</taxon>
        <taxon>Planctomycetia</taxon>
        <taxon>Planctomycetales</taxon>
        <taxon>Planctomycetaceae</taxon>
        <taxon>Caulifigura</taxon>
    </lineage>
</organism>
<keyword evidence="8" id="KW-1185">Reference proteome</keyword>
<feature type="domain" description="Type II methyltransferase M.Eco57I C-terminal" evidence="6">
    <location>
        <begin position="285"/>
        <end position="540"/>
    </location>
</feature>
<evidence type="ECO:0000256" key="2">
    <source>
        <dbReference type="ARBA" id="ARBA00022603"/>
    </source>
</evidence>
<dbReference type="InterPro" id="IPR050953">
    <property type="entry name" value="N4_N6_ade-DNA_methylase"/>
</dbReference>
<keyword evidence="2 7" id="KW-0489">Methyltransferase</keyword>
<evidence type="ECO:0000256" key="1">
    <source>
        <dbReference type="ARBA" id="ARBA00006594"/>
    </source>
</evidence>
<keyword evidence="4" id="KW-0949">S-adenosyl-L-methionine</keyword>
<dbReference type="GO" id="GO:0008170">
    <property type="term" value="F:N-methyltransferase activity"/>
    <property type="evidence" value="ECO:0007669"/>
    <property type="project" value="InterPro"/>
</dbReference>
<protein>
    <submittedName>
        <fullName evidence="7">Modification methylase Eco57IB</fullName>
        <ecNumber evidence="7">2.1.1.72</ecNumber>
    </submittedName>
</protein>
<dbReference type="AlphaFoldDB" id="A0A517SCP0"/>
<dbReference type="GO" id="GO:0009007">
    <property type="term" value="F:site-specific DNA-methyltransferase (adenine-specific) activity"/>
    <property type="evidence" value="ECO:0007669"/>
    <property type="project" value="UniProtKB-EC"/>
</dbReference>
<dbReference type="Proteomes" id="UP000315700">
    <property type="component" value="Chromosome"/>
</dbReference>
<evidence type="ECO:0000313" key="7">
    <source>
        <dbReference type="EMBL" id="QDT53884.1"/>
    </source>
</evidence>
<dbReference type="Pfam" id="PF02384">
    <property type="entry name" value="N6_Mtase"/>
    <property type="match status" value="1"/>
</dbReference>
<evidence type="ECO:0000313" key="8">
    <source>
        <dbReference type="Proteomes" id="UP000315700"/>
    </source>
</evidence>
<dbReference type="KEGG" id="ccos:Pan44_19100"/>
<dbReference type="REBASE" id="355771">
    <property type="entry name" value="M.PbaPan44ORF19100P"/>
</dbReference>
<dbReference type="RefSeq" id="WP_197453969.1">
    <property type="nucleotide sequence ID" value="NZ_CP036271.1"/>
</dbReference>
<gene>
    <name evidence="7" type="ORF">Pan44_19100</name>
</gene>
<dbReference type="GO" id="GO:0003677">
    <property type="term" value="F:DNA binding"/>
    <property type="evidence" value="ECO:0007669"/>
    <property type="project" value="InterPro"/>
</dbReference>
<dbReference type="PANTHER" id="PTHR33841">
    <property type="entry name" value="DNA METHYLTRANSFERASE YEEA-RELATED"/>
    <property type="match status" value="1"/>
</dbReference>
<comment type="similarity">
    <text evidence="1">Belongs to the N(4)/N(6)-methyltransferase family.</text>
</comment>
<evidence type="ECO:0000259" key="6">
    <source>
        <dbReference type="Pfam" id="PF22837"/>
    </source>
</evidence>
<dbReference type="GO" id="GO:0032259">
    <property type="term" value="P:methylation"/>
    <property type="evidence" value="ECO:0007669"/>
    <property type="project" value="UniProtKB-KW"/>
</dbReference>